<sequence>MQYDEEALQLIPRIYDAAIDPAKWPEVLLQLASSVGARGAIVLELDELANHAALRMSYCSSNYDLKTIGYYLEHHLDEEMADQAVFARHSQACDEIELISDDVLAPSRQALLERGNVQTLAKFDIAHRSAALLNKDLPSIDRFAFQFSETHGPLGEDGRTKSRILLPHLAKALHVARPTRELAGLNTLLLESLNGLAIGMCLIDRERRILVKNLEFDRQLEEYDVFELDRRGCIRLRNDRAMQAASTMLSSFHHHGHHGARPRKEAITVQPKSHTHNLCIDVCPVENIDGSVSQRNGASIIYSLDTAIPVTIDSQKLTDLYQLTKTESSMLLHLCEGLTNPQISQRVGKSVHTVNTQIKSLLSKTATANRTQLLRLAWQSGSFLLPEIHPNG</sequence>
<dbReference type="Pfam" id="PF00196">
    <property type="entry name" value="GerE"/>
    <property type="match status" value="1"/>
</dbReference>
<proteinExistence type="predicted"/>
<reference evidence="3" key="1">
    <citation type="submission" date="2023-05" db="EMBL/GenBank/DDBJ databases">
        <title>Sedimentitalea sp. nov. JM2-8.</title>
        <authorList>
            <person name="Huang J."/>
        </authorList>
    </citation>
    <scope>NUCLEOTIDE SEQUENCE [LARGE SCALE GENOMIC DNA]</scope>
    <source>
        <strain evidence="3">KHS03</strain>
    </source>
</reference>
<evidence type="ECO:0000313" key="3">
    <source>
        <dbReference type="Proteomes" id="UP001255416"/>
    </source>
</evidence>
<comment type="caution">
    <text evidence="2">The sequence shown here is derived from an EMBL/GenBank/DDBJ whole genome shotgun (WGS) entry which is preliminary data.</text>
</comment>
<evidence type="ECO:0000313" key="2">
    <source>
        <dbReference type="EMBL" id="MDU9006978.1"/>
    </source>
</evidence>
<dbReference type="CDD" id="cd06170">
    <property type="entry name" value="LuxR_C_like"/>
    <property type="match status" value="1"/>
</dbReference>
<keyword evidence="3" id="KW-1185">Reference proteome</keyword>
<dbReference type="EMBL" id="JASMWN010000038">
    <property type="protein sequence ID" value="MDU9006978.1"/>
    <property type="molecule type" value="Genomic_DNA"/>
</dbReference>
<dbReference type="PROSITE" id="PS50043">
    <property type="entry name" value="HTH_LUXR_2"/>
    <property type="match status" value="1"/>
</dbReference>
<evidence type="ECO:0000259" key="1">
    <source>
        <dbReference type="PROSITE" id="PS50043"/>
    </source>
</evidence>
<organism evidence="2 3">
    <name type="scientific">Sedimentitalea todarodis</name>
    <dbReference type="NCBI Taxonomy" id="1631240"/>
    <lineage>
        <taxon>Bacteria</taxon>
        <taxon>Pseudomonadati</taxon>
        <taxon>Pseudomonadota</taxon>
        <taxon>Alphaproteobacteria</taxon>
        <taxon>Rhodobacterales</taxon>
        <taxon>Paracoccaceae</taxon>
        <taxon>Sedimentitalea</taxon>
    </lineage>
</organism>
<name>A0ABU3VLC2_9RHOB</name>
<dbReference type="InterPro" id="IPR000792">
    <property type="entry name" value="Tscrpt_reg_LuxR_C"/>
</dbReference>
<dbReference type="Gene3D" id="1.10.10.10">
    <property type="entry name" value="Winged helix-like DNA-binding domain superfamily/Winged helix DNA-binding domain"/>
    <property type="match status" value="1"/>
</dbReference>
<feature type="domain" description="HTH luxR-type" evidence="1">
    <location>
        <begin position="316"/>
        <end position="381"/>
    </location>
</feature>
<gene>
    <name evidence="2" type="ORF">QO231_24440</name>
</gene>
<protein>
    <submittedName>
        <fullName evidence="2">Helix-turn-helix transcriptional regulator</fullName>
    </submittedName>
</protein>
<dbReference type="InterPro" id="IPR036388">
    <property type="entry name" value="WH-like_DNA-bd_sf"/>
</dbReference>
<dbReference type="Proteomes" id="UP001255416">
    <property type="component" value="Unassembled WGS sequence"/>
</dbReference>
<dbReference type="RefSeq" id="WP_316782440.1">
    <property type="nucleotide sequence ID" value="NZ_JASMWN010000038.1"/>
</dbReference>
<dbReference type="SMART" id="SM00421">
    <property type="entry name" value="HTH_LUXR"/>
    <property type="match status" value="1"/>
</dbReference>
<accession>A0ABU3VLC2</accession>
<dbReference type="InterPro" id="IPR016032">
    <property type="entry name" value="Sig_transdc_resp-reg_C-effctor"/>
</dbReference>
<dbReference type="SUPFAM" id="SSF46894">
    <property type="entry name" value="C-terminal effector domain of the bipartite response regulators"/>
    <property type="match status" value="1"/>
</dbReference>